<sequence>MAILKKIKAATLMETLVATVLIVVVFVMASLILNNTFSNLIRSKKHQVHNYIYELEYQYLNNKMSLPYSTEYNKWDISIYSDANISGEIKIIAINKDTKKQIEKTIYDY</sequence>
<dbReference type="RefSeq" id="WP_188374646.1">
    <property type="nucleotide sequence ID" value="NZ_BMDQ01000002.1"/>
</dbReference>
<dbReference type="Proteomes" id="UP000624701">
    <property type="component" value="Unassembled WGS sequence"/>
</dbReference>
<feature type="transmembrane region" description="Helical" evidence="1">
    <location>
        <begin position="12"/>
        <end position="33"/>
    </location>
</feature>
<reference evidence="3" key="1">
    <citation type="journal article" date="2019" name="Int. J. Syst. Evol. Microbiol.">
        <title>The Global Catalogue of Microorganisms (GCM) 10K type strain sequencing project: providing services to taxonomists for standard genome sequencing and annotation.</title>
        <authorList>
            <consortium name="The Broad Institute Genomics Platform"/>
            <consortium name="The Broad Institute Genome Sequencing Center for Infectious Disease"/>
            <person name="Wu L."/>
            <person name="Ma J."/>
        </authorList>
    </citation>
    <scope>NUCLEOTIDE SEQUENCE [LARGE SCALE GENOMIC DNA]</scope>
    <source>
        <strain evidence="3">CCM 8681</strain>
    </source>
</reference>
<comment type="caution">
    <text evidence="2">The sequence shown here is derived from an EMBL/GenBank/DDBJ whole genome shotgun (WGS) entry which is preliminary data.</text>
</comment>
<keyword evidence="1" id="KW-1133">Transmembrane helix</keyword>
<name>A0ABQ2C0J8_9FLAO</name>
<accession>A0ABQ2C0J8</accession>
<proteinExistence type="predicted"/>
<gene>
    <name evidence="2" type="ORF">GCM10011444_20450</name>
</gene>
<dbReference type="EMBL" id="BMDQ01000002">
    <property type="protein sequence ID" value="GGI57736.1"/>
    <property type="molecule type" value="Genomic_DNA"/>
</dbReference>
<keyword evidence="1" id="KW-0472">Membrane</keyword>
<evidence type="ECO:0008006" key="4">
    <source>
        <dbReference type="Google" id="ProtNLM"/>
    </source>
</evidence>
<keyword evidence="1" id="KW-0812">Transmembrane</keyword>
<protein>
    <recommendedName>
        <fullName evidence="4">Type II secretion system protein</fullName>
    </recommendedName>
</protein>
<evidence type="ECO:0000256" key="1">
    <source>
        <dbReference type="SAM" id="Phobius"/>
    </source>
</evidence>
<organism evidence="2 3">
    <name type="scientific">Winogradskyella haliclonae</name>
    <dbReference type="NCBI Taxonomy" id="2048558"/>
    <lineage>
        <taxon>Bacteria</taxon>
        <taxon>Pseudomonadati</taxon>
        <taxon>Bacteroidota</taxon>
        <taxon>Flavobacteriia</taxon>
        <taxon>Flavobacteriales</taxon>
        <taxon>Flavobacteriaceae</taxon>
        <taxon>Winogradskyella</taxon>
    </lineage>
</organism>
<evidence type="ECO:0000313" key="2">
    <source>
        <dbReference type="EMBL" id="GGI57736.1"/>
    </source>
</evidence>
<evidence type="ECO:0000313" key="3">
    <source>
        <dbReference type="Proteomes" id="UP000624701"/>
    </source>
</evidence>
<keyword evidence="3" id="KW-1185">Reference proteome</keyword>